<dbReference type="Proteomes" id="UP001595952">
    <property type="component" value="Unassembled WGS sequence"/>
</dbReference>
<dbReference type="SMART" id="SM01209">
    <property type="entry name" value="GARS_A"/>
    <property type="match status" value="1"/>
</dbReference>
<protein>
    <submittedName>
        <fullName evidence="6">Acetyl-CoA carboxylase biotin carboxylase subunit family protein</fullName>
    </submittedName>
</protein>
<dbReference type="InterPro" id="IPR052032">
    <property type="entry name" value="ATP-dep_AA_Ligase"/>
</dbReference>
<evidence type="ECO:0000313" key="7">
    <source>
        <dbReference type="Proteomes" id="UP001595952"/>
    </source>
</evidence>
<keyword evidence="3 4" id="KW-0067">ATP-binding</keyword>
<gene>
    <name evidence="6" type="ORF">ACFO0D_10390</name>
</gene>
<dbReference type="SUPFAM" id="SSF56059">
    <property type="entry name" value="Glutathione synthetase ATP-binding domain-like"/>
    <property type="match status" value="1"/>
</dbReference>
<evidence type="ECO:0000313" key="6">
    <source>
        <dbReference type="EMBL" id="MFC4638749.1"/>
    </source>
</evidence>
<dbReference type="PANTHER" id="PTHR43585:SF2">
    <property type="entry name" value="ATP-GRASP ENZYME FSQD"/>
    <property type="match status" value="1"/>
</dbReference>
<feature type="domain" description="ATP-grasp" evidence="5">
    <location>
        <begin position="116"/>
        <end position="302"/>
    </location>
</feature>
<evidence type="ECO:0000259" key="5">
    <source>
        <dbReference type="PROSITE" id="PS50975"/>
    </source>
</evidence>
<keyword evidence="7" id="KW-1185">Reference proteome</keyword>
<dbReference type="PANTHER" id="PTHR43585">
    <property type="entry name" value="FUMIPYRROLE BIOSYNTHESIS PROTEIN C"/>
    <property type="match status" value="1"/>
</dbReference>
<evidence type="ECO:0000256" key="3">
    <source>
        <dbReference type="ARBA" id="ARBA00022840"/>
    </source>
</evidence>
<sequence length="397" mass="43552">MNELILTALVPTDAVTLGFLPAARRLGLQAVVLTSHPEEHLAQYAGWGDASPEVVACPVQDPFAVIAEVARRSRPAAIFSNSDHLQAQTALAAQYFGLPAKDWQAAYRVKNKAGMRAHLAQAGVDTVWFSVLSSADDLDHLEAAPFPCVLKPREGIASEDVILVPDHAALRQTCAAFWARQPRRALILEEYLQGPLHTLETLGDHERVQVLGSFATALGAPPHFIETQLDWHPLAPEVQAQVMAQLSALGVGFGACHTEFVLTPQGPRLIEVNYRNIGDQCDLMLQDLLELPLFEWVLRAHLGERLPDLPAPRHTATVRYFCTRQAGTLVQSPEARQERRGEVALTYRPLRRPGEQVPLSHTNRDYLGVLRAVGPLGAPLEAAVAAFSADLHWEVRP</sequence>
<dbReference type="EMBL" id="JBHSEI010000007">
    <property type="protein sequence ID" value="MFC4638749.1"/>
    <property type="molecule type" value="Genomic_DNA"/>
</dbReference>
<dbReference type="Gene3D" id="3.30.470.20">
    <property type="entry name" value="ATP-grasp fold, B domain"/>
    <property type="match status" value="1"/>
</dbReference>
<accession>A0ABV9IBC3</accession>
<name>A0ABV9IBC3_9DEIO</name>
<evidence type="ECO:0000256" key="4">
    <source>
        <dbReference type="PROSITE-ProRule" id="PRU00409"/>
    </source>
</evidence>
<keyword evidence="2 4" id="KW-0547">Nucleotide-binding</keyword>
<dbReference type="RefSeq" id="WP_380061757.1">
    <property type="nucleotide sequence ID" value="NZ_JBHSEI010000007.1"/>
</dbReference>
<evidence type="ECO:0000256" key="1">
    <source>
        <dbReference type="ARBA" id="ARBA00022598"/>
    </source>
</evidence>
<keyword evidence="1" id="KW-0436">Ligase</keyword>
<comment type="caution">
    <text evidence="6">The sequence shown here is derived from an EMBL/GenBank/DDBJ whole genome shotgun (WGS) entry which is preliminary data.</text>
</comment>
<dbReference type="PROSITE" id="PS50975">
    <property type="entry name" value="ATP_GRASP"/>
    <property type="match status" value="1"/>
</dbReference>
<reference evidence="7" key="1">
    <citation type="journal article" date="2019" name="Int. J. Syst. Evol. Microbiol.">
        <title>The Global Catalogue of Microorganisms (GCM) 10K type strain sequencing project: providing services to taxonomists for standard genome sequencing and annotation.</title>
        <authorList>
            <consortium name="The Broad Institute Genomics Platform"/>
            <consortium name="The Broad Institute Genome Sequencing Center for Infectious Disease"/>
            <person name="Wu L."/>
            <person name="Ma J."/>
        </authorList>
    </citation>
    <scope>NUCLEOTIDE SEQUENCE [LARGE SCALE GENOMIC DNA]</scope>
    <source>
        <strain evidence="7">CCUG 55995</strain>
    </source>
</reference>
<evidence type="ECO:0000256" key="2">
    <source>
        <dbReference type="ARBA" id="ARBA00022741"/>
    </source>
</evidence>
<dbReference type="InterPro" id="IPR011761">
    <property type="entry name" value="ATP-grasp"/>
</dbReference>
<proteinExistence type="predicted"/>
<organism evidence="6 7">
    <name type="scientific">Deinococcus hohokamensis</name>
    <dbReference type="NCBI Taxonomy" id="309883"/>
    <lineage>
        <taxon>Bacteria</taxon>
        <taxon>Thermotogati</taxon>
        <taxon>Deinococcota</taxon>
        <taxon>Deinococci</taxon>
        <taxon>Deinococcales</taxon>
        <taxon>Deinococcaceae</taxon>
        <taxon>Deinococcus</taxon>
    </lineage>
</organism>